<evidence type="ECO:0000313" key="2">
    <source>
        <dbReference type="Proteomes" id="UP001519654"/>
    </source>
</evidence>
<comment type="caution">
    <text evidence="1">The sequence shown here is derived from an EMBL/GenBank/DDBJ whole genome shotgun (WGS) entry which is preliminary data.</text>
</comment>
<accession>A0ABS5YZS7</accession>
<dbReference type="RefSeq" id="WP_215793196.1">
    <property type="nucleotide sequence ID" value="NZ_JAHKKG010000013.1"/>
</dbReference>
<keyword evidence="2" id="KW-1185">Reference proteome</keyword>
<dbReference type="Proteomes" id="UP001519654">
    <property type="component" value="Unassembled WGS sequence"/>
</dbReference>
<protein>
    <submittedName>
        <fullName evidence="1">Uncharacterized protein</fullName>
    </submittedName>
</protein>
<evidence type="ECO:0000313" key="1">
    <source>
        <dbReference type="EMBL" id="MBU2668953.1"/>
    </source>
</evidence>
<gene>
    <name evidence="1" type="ORF">KOI35_36125</name>
</gene>
<sequence>MVVSEVVRAPAGADLKVQKIGLVGAQNVSAKDAFIVPLGSGRSPMGNTPYPPAANMTWEARVPAVNATIKAGEDANLLLVVSRSGALDGSATGMRLDWAGGSKTNTTSYQFRSVCGGA</sequence>
<proteinExistence type="predicted"/>
<organism evidence="1 2">
    <name type="scientific">Paractinoplanes bogorensis</name>
    <dbReference type="NCBI Taxonomy" id="1610840"/>
    <lineage>
        <taxon>Bacteria</taxon>
        <taxon>Bacillati</taxon>
        <taxon>Actinomycetota</taxon>
        <taxon>Actinomycetes</taxon>
        <taxon>Micromonosporales</taxon>
        <taxon>Micromonosporaceae</taxon>
        <taxon>Paractinoplanes</taxon>
    </lineage>
</organism>
<reference evidence="1 2" key="1">
    <citation type="submission" date="2021-06" db="EMBL/GenBank/DDBJ databases">
        <title>Actinoplanes lichenicola sp. nov., and Actinoplanes ovalisporus sp. nov., isolated from lichen in Thailand.</title>
        <authorList>
            <person name="Saeng-In P."/>
            <person name="Kanchanasin P."/>
            <person name="Yuki M."/>
            <person name="Kudo T."/>
            <person name="Ohkuma M."/>
            <person name="Phongsopitanun W."/>
            <person name="Tanasupawat S."/>
        </authorList>
    </citation>
    <scope>NUCLEOTIDE SEQUENCE [LARGE SCALE GENOMIC DNA]</scope>
    <source>
        <strain evidence="1 2">NBRC 110975</strain>
    </source>
</reference>
<name>A0ABS5YZS7_9ACTN</name>
<dbReference type="EMBL" id="JAHKKG010000013">
    <property type="protein sequence ID" value="MBU2668953.1"/>
    <property type="molecule type" value="Genomic_DNA"/>
</dbReference>